<sequence length="55" mass="6047">MTGIRPHPRVVYQSLKGMAEALQAAGKDTTSDRGGPMRGQPNTKQIEAHVTSWQR</sequence>
<proteinExistence type="predicted"/>
<keyword evidence="3" id="KW-1185">Reference proteome</keyword>
<dbReference type="AlphaFoldDB" id="A0A2X0P184"/>
<reference evidence="2 3" key="1">
    <citation type="submission" date="2016-11" db="EMBL/GenBank/DDBJ databases">
        <authorList>
            <person name="Jaros S."/>
            <person name="Januszkiewicz K."/>
            <person name="Wedrychowicz H."/>
        </authorList>
    </citation>
    <scope>NUCLEOTIDE SEQUENCE [LARGE SCALE GENOMIC DNA]</scope>
</reference>
<dbReference type="Proteomes" id="UP000249464">
    <property type="component" value="Unassembled WGS sequence"/>
</dbReference>
<evidence type="ECO:0000313" key="3">
    <source>
        <dbReference type="Proteomes" id="UP000249464"/>
    </source>
</evidence>
<organism evidence="2 3">
    <name type="scientific">Microbotryum silenes-dioicae</name>
    <dbReference type="NCBI Taxonomy" id="796604"/>
    <lineage>
        <taxon>Eukaryota</taxon>
        <taxon>Fungi</taxon>
        <taxon>Dikarya</taxon>
        <taxon>Basidiomycota</taxon>
        <taxon>Pucciniomycotina</taxon>
        <taxon>Microbotryomycetes</taxon>
        <taxon>Microbotryales</taxon>
        <taxon>Microbotryaceae</taxon>
        <taxon>Microbotryum</taxon>
    </lineage>
</organism>
<feature type="region of interest" description="Disordered" evidence="1">
    <location>
        <begin position="24"/>
        <end position="55"/>
    </location>
</feature>
<dbReference type="EMBL" id="FQNC01000044">
    <property type="protein sequence ID" value="SGY53665.1"/>
    <property type="molecule type" value="Genomic_DNA"/>
</dbReference>
<evidence type="ECO:0000256" key="1">
    <source>
        <dbReference type="SAM" id="MobiDB-lite"/>
    </source>
</evidence>
<name>A0A2X0P184_9BASI</name>
<gene>
    <name evidence="2" type="primary">BQ5605_C006g03787</name>
    <name evidence="2" type="ORF">BQ5605_C006G03787</name>
</gene>
<feature type="compositionally biased region" description="Polar residues" evidence="1">
    <location>
        <begin position="40"/>
        <end position="55"/>
    </location>
</feature>
<protein>
    <submittedName>
        <fullName evidence="2">BQ5605_C006g03787 protein</fullName>
    </submittedName>
</protein>
<evidence type="ECO:0000313" key="2">
    <source>
        <dbReference type="EMBL" id="SGY53665.1"/>
    </source>
</evidence>
<accession>A0A2X0P184</accession>